<dbReference type="Proteomes" id="UP001177295">
    <property type="component" value="Chromosome"/>
</dbReference>
<dbReference type="Gene3D" id="3.90.176.10">
    <property type="entry name" value="Toxin ADP-ribosyltransferase, Chain A, domain 1"/>
    <property type="match status" value="1"/>
</dbReference>
<protein>
    <recommendedName>
        <fullName evidence="1">ADP ribosyltransferase domain-containing protein</fullName>
    </recommendedName>
</protein>
<dbReference type="SUPFAM" id="SSF56399">
    <property type="entry name" value="ADP-ribosylation"/>
    <property type="match status" value="1"/>
</dbReference>
<organism evidence="2 3">
    <name type="scientific">Candidatus Southlakia epibionticum</name>
    <dbReference type="NCBI Taxonomy" id="3043284"/>
    <lineage>
        <taxon>Bacteria</taxon>
        <taxon>Candidatus Saccharimonadota</taxon>
        <taxon>Candidatus Saccharimonadia</taxon>
        <taxon>Candidatus Saccharimonadales</taxon>
        <taxon>Candidatus Saccharimonadaceae</taxon>
        <taxon>Candidatus Southlakia</taxon>
    </lineage>
</organism>
<name>A0ABY8WWX2_9BACT</name>
<evidence type="ECO:0000259" key="1">
    <source>
        <dbReference type="Pfam" id="PF03496"/>
    </source>
</evidence>
<dbReference type="PROSITE" id="PS51996">
    <property type="entry name" value="TR_MART"/>
    <property type="match status" value="1"/>
</dbReference>
<accession>A0ABY8WWX2</accession>
<dbReference type="InterPro" id="IPR003540">
    <property type="entry name" value="ADP-ribosyltransferase"/>
</dbReference>
<gene>
    <name evidence="2" type="ORF">SEML1_0850</name>
</gene>
<sequence>MTKWQPPLHFNCRCIWVMIRKMSDDYKSPEVTGMKNEALADKVEHLKTTRKQELIDTGFLLGGITKVEVESLLMYQGTYYREINDHFRFGKAITPGALKASQRVDNVIARSATNGRIPVYRGIGLNDELKVGQILEESAYMSTSSSRTIATEFAAVSSKTHRYVLEFEIPNGYHSVYMDKVLGERSQYDEAEYLLGRGRRVIIKSMEQDGDITKVKAALIDETGRELADKQKPVFITTPEEAAAAAAKAEANFDINSPRTRRIFKRWKEDNESFAKANGLK</sequence>
<keyword evidence="3" id="KW-1185">Reference proteome</keyword>
<dbReference type="Pfam" id="PF03496">
    <property type="entry name" value="ADPrib_exo_Tox"/>
    <property type="match status" value="1"/>
</dbReference>
<proteinExistence type="predicted"/>
<evidence type="ECO:0000313" key="3">
    <source>
        <dbReference type="Proteomes" id="UP001177295"/>
    </source>
</evidence>
<reference evidence="2 3" key="1">
    <citation type="journal article" date="2023" name="Cell">
        <title>Genetic manipulation of Patescibacteria provides mechanistic insights into microbial dark matter and the epibiotic lifestyle.</title>
        <authorList>
            <person name="Wang Y."/>
            <person name="Gallagher L.A."/>
            <person name="Andrade P.A."/>
            <person name="Liu A."/>
            <person name="Humphreys I.R."/>
            <person name="Turkarslan S."/>
            <person name="Cutler K.J."/>
            <person name="Arrieta-Ortiz M.L."/>
            <person name="Li Y."/>
            <person name="Radey M.C."/>
            <person name="McLean J.S."/>
            <person name="Cong Q."/>
            <person name="Baker D."/>
            <person name="Baliga N.S."/>
            <person name="Peterson S.B."/>
            <person name="Mougous J.D."/>
        </authorList>
    </citation>
    <scope>NUCLEOTIDE SEQUENCE [LARGE SCALE GENOMIC DNA]</scope>
    <source>
        <strain evidence="2 3">ML1</strain>
    </source>
</reference>
<dbReference type="EMBL" id="CP124550">
    <property type="protein sequence ID" value="WIO46446.1"/>
    <property type="molecule type" value="Genomic_DNA"/>
</dbReference>
<evidence type="ECO:0000313" key="2">
    <source>
        <dbReference type="EMBL" id="WIO46446.1"/>
    </source>
</evidence>
<feature type="domain" description="ADP ribosyltransferase" evidence="1">
    <location>
        <begin position="64"/>
        <end position="215"/>
    </location>
</feature>